<dbReference type="InterPro" id="IPR003954">
    <property type="entry name" value="RRM_euk-type"/>
</dbReference>
<evidence type="ECO:0000256" key="3">
    <source>
        <dbReference type="ARBA" id="ARBA00022490"/>
    </source>
</evidence>
<feature type="domain" description="RRM" evidence="10">
    <location>
        <begin position="294"/>
        <end position="370"/>
    </location>
</feature>
<dbReference type="Proteomes" id="UP001162483">
    <property type="component" value="Unassembled WGS sequence"/>
</dbReference>
<reference evidence="12" key="1">
    <citation type="submission" date="2023-05" db="EMBL/GenBank/DDBJ databases">
        <authorList>
            <person name="Stuckert A."/>
        </authorList>
    </citation>
    <scope>NUCLEOTIDE SEQUENCE</scope>
</reference>
<dbReference type="InterPro" id="IPR034364">
    <property type="entry name" value="PABP_RRM1"/>
</dbReference>
<dbReference type="Pfam" id="PF00076">
    <property type="entry name" value="RRM_1"/>
    <property type="match status" value="4"/>
</dbReference>
<dbReference type="CDD" id="cd12378">
    <property type="entry name" value="RRM1_I_PABPs"/>
    <property type="match status" value="1"/>
</dbReference>
<evidence type="ECO:0000259" key="11">
    <source>
        <dbReference type="PROSITE" id="PS51309"/>
    </source>
</evidence>
<dbReference type="PANTHER" id="PTHR24012">
    <property type="entry name" value="RNA BINDING PROTEIN"/>
    <property type="match status" value="1"/>
</dbReference>
<dbReference type="Gene3D" id="3.30.70.330">
    <property type="match status" value="4"/>
</dbReference>
<keyword evidence="13" id="KW-1185">Reference proteome</keyword>
<comment type="similarity">
    <text evidence="2 9">Belongs to the polyadenylate-binding protein type-1 family.</text>
</comment>
<keyword evidence="4" id="KW-0507">mRNA processing</keyword>
<dbReference type="NCBIfam" id="TIGR01628">
    <property type="entry name" value="PABP-1234"/>
    <property type="match status" value="1"/>
</dbReference>
<feature type="domain" description="RRM" evidence="10">
    <location>
        <begin position="99"/>
        <end position="175"/>
    </location>
</feature>
<dbReference type="InterPro" id="IPR035979">
    <property type="entry name" value="RBD_domain_sf"/>
</dbReference>
<dbReference type="CDD" id="cd12380">
    <property type="entry name" value="RRM3_I_PABPs"/>
    <property type="match status" value="1"/>
</dbReference>
<feature type="domain" description="RRM" evidence="10">
    <location>
        <begin position="191"/>
        <end position="268"/>
    </location>
</feature>
<evidence type="ECO:0000256" key="2">
    <source>
        <dbReference type="ARBA" id="ARBA00008557"/>
    </source>
</evidence>
<gene>
    <name evidence="12" type="ORF">SPARVUS_LOCUS14424613</name>
</gene>
<evidence type="ECO:0000256" key="7">
    <source>
        <dbReference type="ARBA" id="ARBA00022917"/>
    </source>
</evidence>
<dbReference type="SUPFAM" id="SSF63570">
    <property type="entry name" value="PABC (PABP) domain"/>
    <property type="match status" value="1"/>
</dbReference>
<dbReference type="EMBL" id="CATNWA010018970">
    <property type="protein sequence ID" value="CAI9610531.1"/>
    <property type="molecule type" value="Genomic_DNA"/>
</dbReference>
<evidence type="ECO:0000256" key="6">
    <source>
        <dbReference type="ARBA" id="ARBA00022884"/>
    </source>
</evidence>
<dbReference type="InterPro" id="IPR002004">
    <property type="entry name" value="PABP_HYD_C"/>
</dbReference>
<dbReference type="InterPro" id="IPR036053">
    <property type="entry name" value="PABP-dom"/>
</dbReference>
<evidence type="ECO:0000256" key="4">
    <source>
        <dbReference type="ARBA" id="ARBA00022664"/>
    </source>
</evidence>
<feature type="domain" description="PABC" evidence="11">
    <location>
        <begin position="544"/>
        <end position="621"/>
    </location>
</feature>
<evidence type="ECO:0000313" key="13">
    <source>
        <dbReference type="Proteomes" id="UP001162483"/>
    </source>
</evidence>
<keyword evidence="7" id="KW-0648">Protein biosynthesis</keyword>
<proteinExistence type="inferred from homology"/>
<keyword evidence="3 9" id="KW-0963">Cytoplasm</keyword>
<dbReference type="InterPro" id="IPR006515">
    <property type="entry name" value="PABP_1234"/>
</dbReference>
<organism evidence="12 13">
    <name type="scientific">Staurois parvus</name>
    <dbReference type="NCBI Taxonomy" id="386267"/>
    <lineage>
        <taxon>Eukaryota</taxon>
        <taxon>Metazoa</taxon>
        <taxon>Chordata</taxon>
        <taxon>Craniata</taxon>
        <taxon>Vertebrata</taxon>
        <taxon>Euteleostomi</taxon>
        <taxon>Amphibia</taxon>
        <taxon>Batrachia</taxon>
        <taxon>Anura</taxon>
        <taxon>Neobatrachia</taxon>
        <taxon>Ranoidea</taxon>
        <taxon>Ranidae</taxon>
        <taxon>Staurois</taxon>
    </lineage>
</organism>
<dbReference type="PROSITE" id="PS50102">
    <property type="entry name" value="RRM"/>
    <property type="match status" value="4"/>
</dbReference>
<accession>A0ABN9GSI9</accession>
<dbReference type="Gene3D" id="1.10.1900.10">
    <property type="entry name" value="c-terminal domain of poly(a) binding protein"/>
    <property type="match status" value="1"/>
</dbReference>
<feature type="domain" description="RRM" evidence="10">
    <location>
        <begin position="11"/>
        <end position="89"/>
    </location>
</feature>
<evidence type="ECO:0000256" key="5">
    <source>
        <dbReference type="ARBA" id="ARBA00022737"/>
    </source>
</evidence>
<comment type="function">
    <text evidence="9">Binds the poly(A) tail of mRNA.</text>
</comment>
<evidence type="ECO:0000256" key="1">
    <source>
        <dbReference type="ARBA" id="ARBA00004496"/>
    </source>
</evidence>
<dbReference type="InterPro" id="IPR012677">
    <property type="entry name" value="Nucleotide-bd_a/b_plait_sf"/>
</dbReference>
<dbReference type="SMART" id="SM00360">
    <property type="entry name" value="RRM"/>
    <property type="match status" value="4"/>
</dbReference>
<comment type="subcellular location">
    <subcellularLocation>
        <location evidence="1 9">Cytoplasm</location>
    </subcellularLocation>
</comment>
<dbReference type="InterPro" id="IPR045305">
    <property type="entry name" value="RRM2_I_PABPs"/>
</dbReference>
<dbReference type="SUPFAM" id="SSF54928">
    <property type="entry name" value="RNA-binding domain, RBD"/>
    <property type="match status" value="2"/>
</dbReference>
<dbReference type="Pfam" id="PF00658">
    <property type="entry name" value="MLLE"/>
    <property type="match status" value="1"/>
</dbReference>
<keyword evidence="5" id="KW-0677">Repeat</keyword>
<protein>
    <recommendedName>
        <fullName evidence="9">Polyadenylate-binding protein</fullName>
        <shortName evidence="9">PABP</shortName>
    </recommendedName>
</protein>
<dbReference type="CDD" id="cd12379">
    <property type="entry name" value="RRM2_I_PABPs"/>
    <property type="match status" value="1"/>
</dbReference>
<comment type="caution">
    <text evidence="12">The sequence shown here is derived from an EMBL/GenBank/DDBJ whole genome shotgun (WGS) entry which is preliminary data.</text>
</comment>
<name>A0ABN9GSI9_9NEOB</name>
<dbReference type="CDD" id="cd12381">
    <property type="entry name" value="RRM4_I_PABPs"/>
    <property type="match status" value="1"/>
</dbReference>
<dbReference type="SMART" id="SM00361">
    <property type="entry name" value="RRM_1"/>
    <property type="match status" value="3"/>
</dbReference>
<dbReference type="SMART" id="SM00517">
    <property type="entry name" value="PolyA"/>
    <property type="match status" value="1"/>
</dbReference>
<keyword evidence="6 8" id="KW-0694">RNA-binding</keyword>
<evidence type="ECO:0000313" key="12">
    <source>
        <dbReference type="EMBL" id="CAI9610531.1"/>
    </source>
</evidence>
<evidence type="ECO:0000256" key="8">
    <source>
        <dbReference type="PROSITE-ProRule" id="PRU00176"/>
    </source>
</evidence>
<sequence length="638" mass="70645">MNPGAPSYPMASLYVGDLHPDVTEAMLYEKFSPAGPILSIRVCRDMITRRSLGYAYVNFQQPADAERALDTMNFDVIKGKPVRIMWSQRDPSLRKSGVGNIFIKNLDKSIDNKALYDTFSAFGNILSCKVVCDENGSKGYGFVHFETQEAAERAIDKMNGMLLNDRKVFVGRFKSRKEREAELGARAKEFTNVYIKNFGEDMDDERLKELFGKYGPALSVKVMTDDGGKSKGFGFVSFERHEDAQKAVDEMNGKDMNGKAIYVGRAQKKVERQTELKRKFEQMKQDRITRYQGVNLYVKNLDDGIDDERLRKEFSPFGTITSAKVMMEGGRSKGFGFVCFSSPEEATKAVTEMNGRIVATKPLYVALAQRKEERQAHLTNQYMQRMASVRAVPNPVINPYQPPPSSYFMAALPPAQNRAAYYPAGQIAQLRPNPRWTAQGARPHPFQNMPGAIRPAAPRPPTFSTMRPTSSQVPRVVSAQRVANTSTQTMGPRPATAAAAAAATSTVRTVPQYKYAAGVRNPQQHLNTQPQVAMQQPAVHVQGQEPLTASMLAAAPPQEQKQMLGERLFPLIQAMHPTLAGKITGMLLEIDNSELLHMLESPESLRSKVDEAVAVLQAHQAKEAAQKAVNNATGVAAV</sequence>
<evidence type="ECO:0000259" key="10">
    <source>
        <dbReference type="PROSITE" id="PS50102"/>
    </source>
</evidence>
<dbReference type="InterPro" id="IPR000504">
    <property type="entry name" value="RRM_dom"/>
</dbReference>
<evidence type="ECO:0000256" key="9">
    <source>
        <dbReference type="RuleBase" id="RU362004"/>
    </source>
</evidence>
<dbReference type="PROSITE" id="PS51309">
    <property type="entry name" value="PABC"/>
    <property type="match status" value="1"/>
</dbReference>